<reference evidence="3 4" key="1">
    <citation type="submission" date="2020-08" db="EMBL/GenBank/DDBJ databases">
        <title>Functional genomics of gut bacteria from endangered species of beetles.</title>
        <authorList>
            <person name="Carlos-Shanley C."/>
        </authorList>
    </citation>
    <scope>NUCLEOTIDE SEQUENCE [LARGE SCALE GENOMIC DNA]</scope>
    <source>
        <strain evidence="3 4">S00239</strain>
    </source>
</reference>
<dbReference type="Gene3D" id="2.40.160.180">
    <property type="entry name" value="Carbohydrate-selective porin OprB"/>
    <property type="match status" value="1"/>
</dbReference>
<dbReference type="GO" id="GO:0008643">
    <property type="term" value="P:carbohydrate transport"/>
    <property type="evidence" value="ECO:0007669"/>
    <property type="project" value="InterPro"/>
</dbReference>
<dbReference type="PANTHER" id="PTHR37944">
    <property type="entry name" value="PORIN B"/>
    <property type="match status" value="1"/>
</dbReference>
<accession>A0A840LA32</accession>
<proteinExistence type="inferred from homology"/>
<gene>
    <name evidence="3" type="ORF">HNP55_001567</name>
</gene>
<dbReference type="GO" id="GO:0016020">
    <property type="term" value="C:membrane"/>
    <property type="evidence" value="ECO:0007669"/>
    <property type="project" value="InterPro"/>
</dbReference>
<feature type="signal peptide" evidence="2">
    <location>
        <begin position="1"/>
        <end position="22"/>
    </location>
</feature>
<dbReference type="Pfam" id="PF04966">
    <property type="entry name" value="OprB"/>
    <property type="match status" value="1"/>
</dbReference>
<comment type="similarity">
    <text evidence="1 2">Belongs to the OprB family.</text>
</comment>
<keyword evidence="4" id="KW-1185">Reference proteome</keyword>
<evidence type="ECO:0000313" key="4">
    <source>
        <dbReference type="Proteomes" id="UP000562027"/>
    </source>
</evidence>
<dbReference type="GO" id="GO:0015288">
    <property type="term" value="F:porin activity"/>
    <property type="evidence" value="ECO:0007669"/>
    <property type="project" value="InterPro"/>
</dbReference>
<dbReference type="InterPro" id="IPR052932">
    <property type="entry name" value="OprB_Porin"/>
</dbReference>
<dbReference type="Proteomes" id="UP000562027">
    <property type="component" value="Unassembled WGS sequence"/>
</dbReference>
<organism evidence="3 4">
    <name type="scientific">Roseateles oligotrophus</name>
    <dbReference type="NCBI Taxonomy" id="1769250"/>
    <lineage>
        <taxon>Bacteria</taxon>
        <taxon>Pseudomonadati</taxon>
        <taxon>Pseudomonadota</taxon>
        <taxon>Betaproteobacteria</taxon>
        <taxon>Burkholderiales</taxon>
        <taxon>Sphaerotilaceae</taxon>
        <taxon>Roseateles</taxon>
    </lineage>
</organism>
<sequence>MKLLTQRLTGIALAAAALAASAAPEEGKAWQWGGVYKADALHISTPRLNTWIGHLNLHADADLDKLWAWTDTHLHVEALLNHGGRPNQRIGSSQGVSNLEVAEAAARLYATWVEREFKDSGTRVLFGLYDLNSDFYATEASAQLIHPSFGIGPDASQSGPNGPSIFPNLGLGLRMRQTVGMHHYVQGVILDGVPGDPMHPGRTTFKLSSEEGALAVLEFGYQSRAGEGEAQVNGPGKWALGAWAYSRATESRVPNDAQLRRNQGVYGLLQGLLHEGGGSRSLGFARAGLAQRSMNQIDLAFDLGVLVEQPFAKVASLAEAAPASFTAGLAVVRYGRAYRDAQQALGQAQADSEIALELGLRWLLGTELSVQPLLQQIWRPGGRPGESSTVLGLRMEWALGPH</sequence>
<name>A0A840LA32_9BURK</name>
<dbReference type="InterPro" id="IPR038673">
    <property type="entry name" value="OprB_sf"/>
</dbReference>
<dbReference type="RefSeq" id="WP_184297979.1">
    <property type="nucleotide sequence ID" value="NZ_JACHLP010000003.1"/>
</dbReference>
<feature type="chain" id="PRO_5033093669" evidence="2">
    <location>
        <begin position="23"/>
        <end position="402"/>
    </location>
</feature>
<evidence type="ECO:0000256" key="1">
    <source>
        <dbReference type="ARBA" id="ARBA00008769"/>
    </source>
</evidence>
<dbReference type="AlphaFoldDB" id="A0A840LA32"/>
<dbReference type="PANTHER" id="PTHR37944:SF1">
    <property type="entry name" value="PORIN B"/>
    <property type="match status" value="1"/>
</dbReference>
<protein>
    <submittedName>
        <fullName evidence="3">Porin</fullName>
    </submittedName>
</protein>
<dbReference type="InterPro" id="IPR007049">
    <property type="entry name" value="Carb-sel_porin_OprB"/>
</dbReference>
<evidence type="ECO:0000256" key="2">
    <source>
        <dbReference type="RuleBase" id="RU363072"/>
    </source>
</evidence>
<dbReference type="EMBL" id="JACHLP010000003">
    <property type="protein sequence ID" value="MBB4843048.1"/>
    <property type="molecule type" value="Genomic_DNA"/>
</dbReference>
<evidence type="ECO:0000313" key="3">
    <source>
        <dbReference type="EMBL" id="MBB4843048.1"/>
    </source>
</evidence>
<keyword evidence="2" id="KW-0732">Signal</keyword>
<comment type="caution">
    <text evidence="3">The sequence shown here is derived from an EMBL/GenBank/DDBJ whole genome shotgun (WGS) entry which is preliminary data.</text>
</comment>